<dbReference type="CDD" id="cd01335">
    <property type="entry name" value="Radical_SAM"/>
    <property type="match status" value="1"/>
</dbReference>
<comment type="caution">
    <text evidence="15">The sequence shown here is derived from an EMBL/GenBank/DDBJ whole genome shotgun (WGS) entry which is preliminary data.</text>
</comment>
<comment type="catalytic activity">
    <reaction evidence="13">
        <text>adenosine(2503) in 23S rRNA + 2 reduced [2Fe-2S]-[ferredoxin] + 2 S-adenosyl-L-methionine = 2-methyladenosine(2503) in 23S rRNA + 5'-deoxyadenosine + L-methionine + 2 oxidized [2Fe-2S]-[ferredoxin] + S-adenosyl-L-homocysteine</text>
        <dbReference type="Rhea" id="RHEA:42916"/>
        <dbReference type="Rhea" id="RHEA-COMP:10000"/>
        <dbReference type="Rhea" id="RHEA-COMP:10001"/>
        <dbReference type="Rhea" id="RHEA-COMP:10152"/>
        <dbReference type="Rhea" id="RHEA-COMP:10282"/>
        <dbReference type="ChEBI" id="CHEBI:17319"/>
        <dbReference type="ChEBI" id="CHEBI:33737"/>
        <dbReference type="ChEBI" id="CHEBI:33738"/>
        <dbReference type="ChEBI" id="CHEBI:57844"/>
        <dbReference type="ChEBI" id="CHEBI:57856"/>
        <dbReference type="ChEBI" id="CHEBI:59789"/>
        <dbReference type="ChEBI" id="CHEBI:74411"/>
        <dbReference type="ChEBI" id="CHEBI:74497"/>
        <dbReference type="EC" id="2.1.1.192"/>
    </reaction>
</comment>
<dbReference type="SUPFAM" id="SSF102114">
    <property type="entry name" value="Radical SAM enzymes"/>
    <property type="match status" value="1"/>
</dbReference>
<evidence type="ECO:0000256" key="13">
    <source>
        <dbReference type="HAMAP-Rule" id="MF_01849"/>
    </source>
</evidence>
<keyword evidence="11 13" id="KW-0411">Iron-sulfur</keyword>
<dbReference type="EC" id="2.1.1.192" evidence="13"/>
<keyword evidence="8 13" id="KW-0949">S-adenosyl-L-methionine</keyword>
<dbReference type="GO" id="GO:0019843">
    <property type="term" value="F:rRNA binding"/>
    <property type="evidence" value="ECO:0007669"/>
    <property type="project" value="UniProtKB-UniRule"/>
</dbReference>
<dbReference type="GO" id="GO:0070040">
    <property type="term" value="F:rRNA (adenine(2503)-C2-)-methyltransferase activity"/>
    <property type="evidence" value="ECO:0007669"/>
    <property type="project" value="UniProtKB-UniRule"/>
</dbReference>
<dbReference type="RefSeq" id="WP_068712461.1">
    <property type="nucleotide sequence ID" value="NZ_LSZP01000046.1"/>
</dbReference>
<organism evidence="15 16">
    <name type="scientific">Cephaloticoccus capnophilus</name>
    <dbReference type="NCBI Taxonomy" id="1548208"/>
    <lineage>
        <taxon>Bacteria</taxon>
        <taxon>Pseudomonadati</taxon>
        <taxon>Verrucomicrobiota</taxon>
        <taxon>Opitutia</taxon>
        <taxon>Opitutales</taxon>
        <taxon>Opitutaceae</taxon>
        <taxon>Cephaloticoccus</taxon>
    </lineage>
</organism>
<evidence type="ECO:0000313" key="16">
    <source>
        <dbReference type="Proteomes" id="UP000071392"/>
    </source>
</evidence>
<dbReference type="SFLD" id="SFLDS00029">
    <property type="entry name" value="Radical_SAM"/>
    <property type="match status" value="1"/>
</dbReference>
<keyword evidence="12 13" id="KW-1015">Disulfide bond</keyword>
<dbReference type="OrthoDB" id="9793973at2"/>
<dbReference type="PROSITE" id="PS51918">
    <property type="entry name" value="RADICAL_SAM"/>
    <property type="match status" value="1"/>
</dbReference>
<keyword evidence="13" id="KW-0819">tRNA processing</keyword>
<dbReference type="InterPro" id="IPR007197">
    <property type="entry name" value="rSAM"/>
</dbReference>
<feature type="binding site" evidence="13">
    <location>
        <position position="119"/>
    </location>
    <ligand>
        <name>[4Fe-4S] cluster</name>
        <dbReference type="ChEBI" id="CHEBI:49883"/>
        <note>4Fe-4S-S-AdoMet</note>
    </ligand>
</feature>
<dbReference type="FunFam" id="3.20.20.70:FF:000014">
    <property type="entry name" value="Probable dual-specificity RNA methyltransferase RlmN"/>
    <property type="match status" value="1"/>
</dbReference>
<dbReference type="SFLD" id="SFLDG01062">
    <property type="entry name" value="methyltransferase_(Class_A)"/>
    <property type="match status" value="1"/>
</dbReference>
<keyword evidence="10 13" id="KW-0408">Iron</keyword>
<dbReference type="GO" id="GO:0030488">
    <property type="term" value="P:tRNA methylation"/>
    <property type="evidence" value="ECO:0007669"/>
    <property type="project" value="UniProtKB-UniRule"/>
</dbReference>
<dbReference type="GO" id="GO:0070475">
    <property type="term" value="P:rRNA base methylation"/>
    <property type="evidence" value="ECO:0007669"/>
    <property type="project" value="UniProtKB-UniRule"/>
</dbReference>
<feature type="domain" description="Radical SAM core" evidence="14">
    <location>
        <begin position="105"/>
        <end position="361"/>
    </location>
</feature>
<dbReference type="Pfam" id="PF04055">
    <property type="entry name" value="Radical_SAM"/>
    <property type="match status" value="1"/>
</dbReference>
<sequence>MPARPRVDLYSLTRAELGEVLAAWGVNPVHAGPAWRALYWDCVRDFAELRAVGCVPPRVCALLEERATLGTLPAVLEGDSSDGFTRKFLLGLHDGERIETVLMRYTGRVTACVSSQVGCAMGCVFCATGQRGYTRHLTAGEIVAQAVYVQRALLGGDACGLPSVTNPASRAKVSVRDASQRLRNIVLMGMGEPLHNYEAVMRAVEILSDGTGLAIAAERITLSTVGVVPGILRLAREQRRVHLAVSLHAANQEERAAIVPTARKWPLAQLMDACRTYSAETGRRIFYEWTLIEGKNDSPEQAREVGRLLAGLPAQVNLIPLNPTKGYAGAATRSEAARAFQRVLIEEFGIPSTVRQRRGIDIAAGCGQLAASAS</sequence>
<dbReference type="PIRSF" id="PIRSF006004">
    <property type="entry name" value="CHP00048"/>
    <property type="match status" value="1"/>
</dbReference>
<comment type="caution">
    <text evidence="13">Lacks conserved residue(s) required for the propagation of feature annotation.</text>
</comment>
<evidence type="ECO:0000256" key="9">
    <source>
        <dbReference type="ARBA" id="ARBA00022723"/>
    </source>
</evidence>
<keyword evidence="6 13" id="KW-0489">Methyltransferase</keyword>
<dbReference type="InterPro" id="IPR058240">
    <property type="entry name" value="rSAM_sf"/>
</dbReference>
<dbReference type="InterPro" id="IPR027492">
    <property type="entry name" value="RNA_MTrfase_RlmN"/>
</dbReference>
<dbReference type="EMBL" id="LSZP01000046">
    <property type="protein sequence ID" value="KXU34958.1"/>
    <property type="molecule type" value="Genomic_DNA"/>
</dbReference>
<name>A0A139SK51_9BACT</name>
<feature type="active site" description="S-methylcysteine intermediate" evidence="13">
    <location>
        <position position="366"/>
    </location>
</feature>
<comment type="subcellular location">
    <subcellularLocation>
        <location evidence="1 13">Cytoplasm</location>
    </subcellularLocation>
</comment>
<reference evidence="15 16" key="1">
    <citation type="submission" date="2016-02" db="EMBL/GenBank/DDBJ databases">
        <authorList>
            <person name="Wen L."/>
            <person name="He K."/>
            <person name="Yang H."/>
        </authorList>
    </citation>
    <scope>NUCLEOTIDE SEQUENCE [LARGE SCALE GENOMIC DNA]</scope>
    <source>
        <strain evidence="15 16">CV41</strain>
    </source>
</reference>
<gene>
    <name evidence="13" type="primary">rlmN</name>
    <name evidence="15" type="ORF">AXK12_06210</name>
</gene>
<keyword evidence="16" id="KW-1185">Reference proteome</keyword>
<dbReference type="Gene3D" id="3.20.20.70">
    <property type="entry name" value="Aldolase class I"/>
    <property type="match status" value="1"/>
</dbReference>
<comment type="function">
    <text evidence="13">Specifically methylates position 2 of adenine 2503 in 23S rRNA and position 2 of adenine 37 in tRNAs.</text>
</comment>
<dbReference type="GO" id="GO:0051539">
    <property type="term" value="F:4 iron, 4 sulfur cluster binding"/>
    <property type="evidence" value="ECO:0007669"/>
    <property type="project" value="UniProtKB-UniRule"/>
</dbReference>
<dbReference type="NCBIfam" id="TIGR00048">
    <property type="entry name" value="rRNA_mod_RlmN"/>
    <property type="match status" value="1"/>
</dbReference>
<evidence type="ECO:0000256" key="10">
    <source>
        <dbReference type="ARBA" id="ARBA00023004"/>
    </source>
</evidence>
<dbReference type="InterPro" id="IPR013785">
    <property type="entry name" value="Aldolase_TIM"/>
</dbReference>
<feature type="binding site" evidence="13">
    <location>
        <position position="126"/>
    </location>
    <ligand>
        <name>[4Fe-4S] cluster</name>
        <dbReference type="ChEBI" id="CHEBI:49883"/>
        <note>4Fe-4S-S-AdoMet</note>
    </ligand>
</feature>
<evidence type="ECO:0000256" key="5">
    <source>
        <dbReference type="ARBA" id="ARBA00022552"/>
    </source>
</evidence>
<feature type="binding site" evidence="13">
    <location>
        <position position="123"/>
    </location>
    <ligand>
        <name>[4Fe-4S] cluster</name>
        <dbReference type="ChEBI" id="CHEBI:49883"/>
        <note>4Fe-4S-S-AdoMet</note>
    </ligand>
</feature>
<evidence type="ECO:0000313" key="15">
    <source>
        <dbReference type="EMBL" id="KXU34958.1"/>
    </source>
</evidence>
<dbReference type="AlphaFoldDB" id="A0A139SK51"/>
<protein>
    <recommendedName>
        <fullName evidence="13">Probable dual-specificity RNA methyltransferase RlmN</fullName>
        <ecNumber evidence="13">2.1.1.192</ecNumber>
    </recommendedName>
    <alternativeName>
        <fullName evidence="13">23S rRNA (adenine(2503)-C(2))-methyltransferase</fullName>
    </alternativeName>
    <alternativeName>
        <fullName evidence="13">23S rRNA m2A2503 methyltransferase</fullName>
    </alternativeName>
    <alternativeName>
        <fullName evidence="13">Ribosomal RNA large subunit methyltransferase N</fullName>
    </alternativeName>
    <alternativeName>
        <fullName evidence="13">tRNA (adenine(37)-C(2))-methyltransferase</fullName>
    </alternativeName>
    <alternativeName>
        <fullName evidence="13">tRNA m2A37 methyltransferase</fullName>
    </alternativeName>
</protein>
<accession>A0A139SK51</accession>
<dbReference type="GO" id="GO:0005737">
    <property type="term" value="C:cytoplasm"/>
    <property type="evidence" value="ECO:0007669"/>
    <property type="project" value="UniProtKB-SubCell"/>
</dbReference>
<feature type="binding site" evidence="13">
    <location>
        <position position="322"/>
    </location>
    <ligand>
        <name>S-adenosyl-L-methionine</name>
        <dbReference type="ChEBI" id="CHEBI:59789"/>
    </ligand>
</feature>
<dbReference type="PANTHER" id="PTHR30544">
    <property type="entry name" value="23S RRNA METHYLTRANSFERASE"/>
    <property type="match status" value="1"/>
</dbReference>
<evidence type="ECO:0000256" key="6">
    <source>
        <dbReference type="ARBA" id="ARBA00022603"/>
    </source>
</evidence>
<feature type="binding site" evidence="13">
    <location>
        <begin position="246"/>
        <end position="248"/>
    </location>
    <ligand>
        <name>S-adenosyl-L-methionine</name>
        <dbReference type="ChEBI" id="CHEBI:59789"/>
    </ligand>
</feature>
<dbReference type="InterPro" id="IPR040072">
    <property type="entry name" value="Methyltransferase_A"/>
</dbReference>
<dbReference type="InterPro" id="IPR004383">
    <property type="entry name" value="rRNA_lsu_MTrfase_RlmN/Cfr"/>
</dbReference>
<evidence type="ECO:0000256" key="4">
    <source>
        <dbReference type="ARBA" id="ARBA00022490"/>
    </source>
</evidence>
<dbReference type="GO" id="GO:0000049">
    <property type="term" value="F:tRNA binding"/>
    <property type="evidence" value="ECO:0007669"/>
    <property type="project" value="UniProtKB-UniRule"/>
</dbReference>
<evidence type="ECO:0000256" key="2">
    <source>
        <dbReference type="ARBA" id="ARBA00007544"/>
    </source>
</evidence>
<evidence type="ECO:0000259" key="14">
    <source>
        <dbReference type="PROSITE" id="PS51918"/>
    </source>
</evidence>
<comment type="cofactor">
    <cofactor evidence="13">
        <name>[4Fe-4S] cluster</name>
        <dbReference type="ChEBI" id="CHEBI:49883"/>
    </cofactor>
    <text evidence="13">Binds 1 [4Fe-4S] cluster. The cluster is coordinated with 3 cysteines and an exchangeable S-adenosyl-L-methionine.</text>
</comment>
<dbReference type="SFLD" id="SFLDF00275">
    <property type="entry name" value="adenosine_C2_methyltransferase"/>
    <property type="match status" value="1"/>
</dbReference>
<comment type="miscellaneous">
    <text evidence="13">Reaction proceeds by a ping-pong mechanism involving intermediate methylation of a conserved cysteine residue.</text>
</comment>
<evidence type="ECO:0000256" key="1">
    <source>
        <dbReference type="ARBA" id="ARBA00004496"/>
    </source>
</evidence>
<evidence type="ECO:0000256" key="3">
    <source>
        <dbReference type="ARBA" id="ARBA00022485"/>
    </source>
</evidence>
<feature type="binding site" evidence="13">
    <location>
        <position position="223"/>
    </location>
    <ligand>
        <name>S-adenosyl-L-methionine</name>
        <dbReference type="ChEBI" id="CHEBI:59789"/>
    </ligand>
</feature>
<keyword evidence="4 13" id="KW-0963">Cytoplasm</keyword>
<evidence type="ECO:0000256" key="12">
    <source>
        <dbReference type="ARBA" id="ARBA00023157"/>
    </source>
</evidence>
<dbReference type="Proteomes" id="UP000071392">
    <property type="component" value="Unassembled WGS sequence"/>
</dbReference>
<evidence type="ECO:0000256" key="7">
    <source>
        <dbReference type="ARBA" id="ARBA00022679"/>
    </source>
</evidence>
<keyword evidence="5 13" id="KW-0698">rRNA processing</keyword>
<dbReference type="HAMAP" id="MF_01849">
    <property type="entry name" value="RNA_methyltr_RlmN"/>
    <property type="match status" value="1"/>
</dbReference>
<dbReference type="GO" id="GO:0046872">
    <property type="term" value="F:metal ion binding"/>
    <property type="evidence" value="ECO:0007669"/>
    <property type="project" value="UniProtKB-KW"/>
</dbReference>
<dbReference type="PANTHER" id="PTHR30544:SF5">
    <property type="entry name" value="RADICAL SAM CORE DOMAIN-CONTAINING PROTEIN"/>
    <property type="match status" value="1"/>
</dbReference>
<dbReference type="STRING" id="1548208.AXK12_06210"/>
<dbReference type="GO" id="GO:0002935">
    <property type="term" value="F:tRNA (adenine(37)-C2)-methyltransferase activity"/>
    <property type="evidence" value="ECO:0007669"/>
    <property type="project" value="UniProtKB-UniRule"/>
</dbReference>
<feature type="binding site" evidence="13">
    <location>
        <begin position="191"/>
        <end position="192"/>
    </location>
    <ligand>
        <name>S-adenosyl-L-methionine</name>
        <dbReference type="ChEBI" id="CHEBI:59789"/>
    </ligand>
</feature>
<proteinExistence type="inferred from homology"/>
<comment type="catalytic activity">
    <reaction evidence="13">
        <text>adenosine(37) in tRNA + 2 reduced [2Fe-2S]-[ferredoxin] + 2 S-adenosyl-L-methionine = 2-methyladenosine(37) in tRNA + 5'-deoxyadenosine + L-methionine + 2 oxidized [2Fe-2S]-[ferredoxin] + S-adenosyl-L-homocysteine</text>
        <dbReference type="Rhea" id="RHEA:43332"/>
        <dbReference type="Rhea" id="RHEA-COMP:10000"/>
        <dbReference type="Rhea" id="RHEA-COMP:10001"/>
        <dbReference type="Rhea" id="RHEA-COMP:10162"/>
        <dbReference type="Rhea" id="RHEA-COMP:10485"/>
        <dbReference type="ChEBI" id="CHEBI:17319"/>
        <dbReference type="ChEBI" id="CHEBI:33737"/>
        <dbReference type="ChEBI" id="CHEBI:33738"/>
        <dbReference type="ChEBI" id="CHEBI:57844"/>
        <dbReference type="ChEBI" id="CHEBI:57856"/>
        <dbReference type="ChEBI" id="CHEBI:59789"/>
        <dbReference type="ChEBI" id="CHEBI:74411"/>
        <dbReference type="ChEBI" id="CHEBI:74497"/>
        <dbReference type="EC" id="2.1.1.192"/>
    </reaction>
</comment>
<evidence type="ECO:0000256" key="11">
    <source>
        <dbReference type="ARBA" id="ARBA00023014"/>
    </source>
</evidence>
<comment type="similarity">
    <text evidence="2 13">Belongs to the radical SAM superfamily. RlmN family.</text>
</comment>
<evidence type="ECO:0000256" key="8">
    <source>
        <dbReference type="ARBA" id="ARBA00022691"/>
    </source>
</evidence>
<keyword evidence="7 13" id="KW-0808">Transferase</keyword>
<keyword evidence="9 13" id="KW-0479">Metal-binding</keyword>
<keyword evidence="3 13" id="KW-0004">4Fe-4S</keyword>
<feature type="active site" description="Proton acceptor" evidence="13">
    <location>
        <position position="99"/>
    </location>
</feature>